<name>A0A1J4MC63_9CRYT</name>
<keyword evidence="4" id="KW-1185">Reference proteome</keyword>
<reference evidence="3 4" key="1">
    <citation type="submission" date="2016-10" db="EMBL/GenBank/DDBJ databases">
        <title>Reductive evolution of mitochondrial metabolism and differential evolution of invasion-related proteins in Cryptosporidium.</title>
        <authorList>
            <person name="Liu S."/>
            <person name="Roellig D.M."/>
            <person name="Guo Y."/>
            <person name="Li N."/>
            <person name="Frace M.A."/>
            <person name="Tang K."/>
            <person name="Zhang L."/>
            <person name="Feng Y."/>
            <person name="Xiao L."/>
        </authorList>
    </citation>
    <scope>NUCLEOTIDE SEQUENCE [LARGE SCALE GENOMIC DNA]</scope>
    <source>
        <strain evidence="3">30847</strain>
    </source>
</reference>
<keyword evidence="1" id="KW-0472">Membrane</keyword>
<feature type="transmembrane region" description="Helical" evidence="1">
    <location>
        <begin position="66"/>
        <end position="85"/>
    </location>
</feature>
<dbReference type="InterPro" id="IPR011992">
    <property type="entry name" value="EF-hand-dom_pair"/>
</dbReference>
<dbReference type="PROSITE" id="PS50222">
    <property type="entry name" value="EF_HAND_2"/>
    <property type="match status" value="1"/>
</dbReference>
<evidence type="ECO:0000313" key="3">
    <source>
        <dbReference type="EMBL" id="OII71567.1"/>
    </source>
</evidence>
<feature type="transmembrane region" description="Helical" evidence="1">
    <location>
        <begin position="140"/>
        <end position="163"/>
    </location>
</feature>
<dbReference type="AlphaFoldDB" id="A0A1J4MC63"/>
<dbReference type="InterPro" id="IPR002048">
    <property type="entry name" value="EF_hand_dom"/>
</dbReference>
<dbReference type="GO" id="GO:0005509">
    <property type="term" value="F:calcium ion binding"/>
    <property type="evidence" value="ECO:0007669"/>
    <property type="project" value="InterPro"/>
</dbReference>
<organism evidence="3 4">
    <name type="scientific">Cryptosporidium andersoni</name>
    <dbReference type="NCBI Taxonomy" id="117008"/>
    <lineage>
        <taxon>Eukaryota</taxon>
        <taxon>Sar</taxon>
        <taxon>Alveolata</taxon>
        <taxon>Apicomplexa</taxon>
        <taxon>Conoidasida</taxon>
        <taxon>Coccidia</taxon>
        <taxon>Eucoccidiorida</taxon>
        <taxon>Eimeriorina</taxon>
        <taxon>Cryptosporidiidae</taxon>
        <taxon>Cryptosporidium</taxon>
    </lineage>
</organism>
<dbReference type="GeneID" id="92367464"/>
<dbReference type="EMBL" id="LRBS01000121">
    <property type="protein sequence ID" value="OII71567.1"/>
    <property type="molecule type" value="Genomic_DNA"/>
</dbReference>
<dbReference type="VEuPathDB" id="CryptoDB:cand_032800"/>
<sequence>MSTESFTNISNGTLVDKLENGGVMVEAALAEFHVKYQTLFFIATIVTSIAGFFAALYSLFGFHLTNFINSCFQLLLGVMLILLDVPGQPRWSAKVRNDIRKQARILSKLTGKSLSLLFLSCLTSVTLWPYKKNTASSGLLIVVAFLICLSVACVAGIGLIIALEKSMRLNKIKKNIITSYAATGACNPIEIYRCYATSDPLFGMQVDEFNRLVGDRTSYHDQFSPNDLSIIFNALDDNQKGAINEREFVNFLTSTLILL</sequence>
<gene>
    <name evidence="3" type="ORF">cand_032800</name>
</gene>
<keyword evidence="1" id="KW-1133">Transmembrane helix</keyword>
<comment type="caution">
    <text evidence="3">The sequence shown here is derived from an EMBL/GenBank/DDBJ whole genome shotgun (WGS) entry which is preliminary data.</text>
</comment>
<feature type="transmembrane region" description="Helical" evidence="1">
    <location>
        <begin position="39"/>
        <end position="60"/>
    </location>
</feature>
<accession>A0A1J4MC63</accession>
<dbReference type="OrthoDB" id="423534at2759"/>
<proteinExistence type="predicted"/>
<evidence type="ECO:0000259" key="2">
    <source>
        <dbReference type="PROSITE" id="PS50222"/>
    </source>
</evidence>
<keyword evidence="1" id="KW-0812">Transmembrane</keyword>
<evidence type="ECO:0000313" key="4">
    <source>
        <dbReference type="Proteomes" id="UP000186804"/>
    </source>
</evidence>
<feature type="transmembrane region" description="Helical" evidence="1">
    <location>
        <begin position="105"/>
        <end position="128"/>
    </location>
</feature>
<dbReference type="Proteomes" id="UP000186804">
    <property type="component" value="Unassembled WGS sequence"/>
</dbReference>
<protein>
    <recommendedName>
        <fullName evidence="2">EF-hand domain-containing protein</fullName>
    </recommendedName>
</protein>
<evidence type="ECO:0000256" key="1">
    <source>
        <dbReference type="SAM" id="Phobius"/>
    </source>
</evidence>
<dbReference type="RefSeq" id="XP_067066757.1">
    <property type="nucleotide sequence ID" value="XM_067213506.1"/>
</dbReference>
<feature type="domain" description="EF-hand" evidence="2">
    <location>
        <begin position="223"/>
        <end position="258"/>
    </location>
</feature>
<dbReference type="SUPFAM" id="SSF47473">
    <property type="entry name" value="EF-hand"/>
    <property type="match status" value="1"/>
</dbReference>